<dbReference type="Pfam" id="PF12513">
    <property type="entry name" value="SUV3_C"/>
    <property type="match status" value="1"/>
</dbReference>
<dbReference type="Gene3D" id="1.20.58.1080">
    <property type="match status" value="1"/>
</dbReference>
<feature type="compositionally biased region" description="Basic and acidic residues" evidence="5">
    <location>
        <begin position="861"/>
        <end position="877"/>
    </location>
</feature>
<dbReference type="SUPFAM" id="SSF52540">
    <property type="entry name" value="P-loop containing nucleoside triphosphate hydrolases"/>
    <property type="match status" value="1"/>
</dbReference>
<keyword evidence="4" id="KW-0067">ATP-binding</keyword>
<reference evidence="7" key="1">
    <citation type="submission" date="2020-11" db="EMBL/GenBank/DDBJ databases">
        <authorList>
            <consortium name="DOE Joint Genome Institute"/>
            <person name="Ahrendt S."/>
            <person name="Riley R."/>
            <person name="Andreopoulos W."/>
            <person name="Labutti K."/>
            <person name="Pangilinan J."/>
            <person name="Ruiz-Duenas F.J."/>
            <person name="Barrasa J.M."/>
            <person name="Sanchez-Garcia M."/>
            <person name="Camarero S."/>
            <person name="Miyauchi S."/>
            <person name="Serrano A."/>
            <person name="Linde D."/>
            <person name="Babiker R."/>
            <person name="Drula E."/>
            <person name="Ayuso-Fernandez I."/>
            <person name="Pacheco R."/>
            <person name="Padilla G."/>
            <person name="Ferreira P."/>
            <person name="Barriuso J."/>
            <person name="Kellner H."/>
            <person name="Castanera R."/>
            <person name="Alfaro M."/>
            <person name="Ramirez L."/>
            <person name="Pisabarro A.G."/>
            <person name="Kuo A."/>
            <person name="Tritt A."/>
            <person name="Lipzen A."/>
            <person name="He G."/>
            <person name="Yan M."/>
            <person name="Ng V."/>
            <person name="Cullen D."/>
            <person name="Martin F."/>
            <person name="Rosso M.-N."/>
            <person name="Henrissat B."/>
            <person name="Hibbett D."/>
            <person name="Martinez A.T."/>
            <person name="Grigoriev I.V."/>
        </authorList>
    </citation>
    <scope>NUCLEOTIDE SEQUENCE</scope>
    <source>
        <strain evidence="7">MF-IS2</strain>
    </source>
</reference>
<accession>A0A9P6BYL1</accession>
<evidence type="ECO:0000256" key="4">
    <source>
        <dbReference type="ARBA" id="ARBA00022840"/>
    </source>
</evidence>
<dbReference type="CDD" id="cd18805">
    <property type="entry name" value="SF2_C_suv3"/>
    <property type="match status" value="1"/>
</dbReference>
<dbReference type="GO" id="GO:0045025">
    <property type="term" value="C:mitochondrial degradosome"/>
    <property type="evidence" value="ECO:0007669"/>
    <property type="project" value="TreeGrafter"/>
</dbReference>
<dbReference type="InterPro" id="IPR055206">
    <property type="entry name" value="DEXQc_SUV3"/>
</dbReference>
<feature type="domain" description="Helicase C-terminal" evidence="6">
    <location>
        <begin position="441"/>
        <end position="598"/>
    </location>
</feature>
<evidence type="ECO:0000259" key="6">
    <source>
        <dbReference type="PROSITE" id="PS51194"/>
    </source>
</evidence>
<dbReference type="GO" id="GO:0005524">
    <property type="term" value="F:ATP binding"/>
    <property type="evidence" value="ECO:0007669"/>
    <property type="project" value="UniProtKB-KW"/>
</dbReference>
<comment type="caution">
    <text evidence="7">The sequence shown here is derived from an EMBL/GenBank/DDBJ whole genome shotgun (WGS) entry which is preliminary data.</text>
</comment>
<sequence length="921" mass="102490">MLKNASTVCLRCRLALAQNSKANDPSKHVQHIAKRFRGKLAEKPSWTDKQKFTGKPRYTQFSNTHRARPASPFREPAHAHSVGTPPKDLTPDKCGAYFETAVKNWTTSPRTLQRFQRFGFAPKVIQPLLDAYAQVGMDGFFSTPENQAKYQLSRFTDYASSKPMTRQLDAEVTFSTVFFSWALHTKDSAILDTLAEAGKIDAGTLAAVRHLADVARRRPAEEFPATRKMRRRIIMHVGPTNSGKTHHALRALAAAKTGVYAGPLRLLAHEIWERLNLGQIVPLGVEQPPPNSLPSSSSTSTPPPSLPSLSSSTNSGSTGPPAQPQPHRDFNPDYARPTNMITGEEKKIVSEHAGLLACTVEMLSYRALYDVGVIDEIQMIGDPQRGFAWTTAVLGLCAKEVHLCGEESAIPIIKELLKETGDTLEVRRYERLTPLSVEKQSLGDYSKVQRGDCVVAFSRTRIFEIKEEIERRSGMRCAVVYGKLPPEIRSEQAALFNDPHSGYDVIIGSDAIGMGLNLKIRRIIFDSVHKSDGVQLLWPLSISQAKQIAGRAGRYGHSIAGSESKPGGFTTTLHAKDLPFIQSALAHPSTPTLTNAHIGSTIETFSKIVTALPANTPLESVQMAHIYASSLPSRVYRYVVPSKVADICAWVDEKGKGQLTWAEKQMLVVSPVAWKDEQVLGAAEEMVKMQRDEMCVRVERVVEKLGCLDALMWVERGMEKLERANASAGEKGEGKMVVEVKEGILESLESFHKVLVLYMWMHYRNTVVYPEREEAEKLKLRVEVALEWALRQLGRRDVAREWVEEQRAQSKTSKKRAPVWSDSRKRIDLDVDAEEEFAQEVSLVLGRVNRLSPRPNSSPQTRRDAEHASAPTREKQKIGYSTSGGDRAVRWEQPPDLSTLLKRYVDAPSLKVGDGGSRVRK</sequence>
<dbReference type="GO" id="GO:0004386">
    <property type="term" value="F:helicase activity"/>
    <property type="evidence" value="ECO:0007669"/>
    <property type="project" value="UniProtKB-KW"/>
</dbReference>
<feature type="region of interest" description="Disordered" evidence="5">
    <location>
        <begin position="849"/>
        <end position="893"/>
    </location>
</feature>
<dbReference type="AlphaFoldDB" id="A0A9P6BYL1"/>
<protein>
    <recommendedName>
        <fullName evidence="6">Helicase C-terminal domain-containing protein</fullName>
    </recommendedName>
</protein>
<evidence type="ECO:0000313" key="7">
    <source>
        <dbReference type="EMBL" id="KAF9442553.1"/>
    </source>
</evidence>
<proteinExistence type="predicted"/>
<evidence type="ECO:0000256" key="1">
    <source>
        <dbReference type="ARBA" id="ARBA00022741"/>
    </source>
</evidence>
<dbReference type="PROSITE" id="PS51194">
    <property type="entry name" value="HELICASE_CTER"/>
    <property type="match status" value="1"/>
</dbReference>
<dbReference type="Pfam" id="PF00271">
    <property type="entry name" value="Helicase_C"/>
    <property type="match status" value="1"/>
</dbReference>
<dbReference type="OrthoDB" id="6692397at2759"/>
<organism evidence="7 8">
    <name type="scientific">Macrolepiota fuliginosa MF-IS2</name>
    <dbReference type="NCBI Taxonomy" id="1400762"/>
    <lineage>
        <taxon>Eukaryota</taxon>
        <taxon>Fungi</taxon>
        <taxon>Dikarya</taxon>
        <taxon>Basidiomycota</taxon>
        <taxon>Agaricomycotina</taxon>
        <taxon>Agaricomycetes</taxon>
        <taxon>Agaricomycetidae</taxon>
        <taxon>Agaricales</taxon>
        <taxon>Agaricineae</taxon>
        <taxon>Agaricaceae</taxon>
        <taxon>Macrolepiota</taxon>
    </lineage>
</organism>
<evidence type="ECO:0000256" key="5">
    <source>
        <dbReference type="SAM" id="MobiDB-lite"/>
    </source>
</evidence>
<dbReference type="Gene3D" id="1.20.272.40">
    <property type="match status" value="1"/>
</dbReference>
<dbReference type="Pfam" id="PF22527">
    <property type="entry name" value="DEXQc_Suv3"/>
    <property type="match status" value="2"/>
</dbReference>
<dbReference type="GO" id="GO:0016787">
    <property type="term" value="F:hydrolase activity"/>
    <property type="evidence" value="ECO:0007669"/>
    <property type="project" value="UniProtKB-KW"/>
</dbReference>
<gene>
    <name evidence="7" type="ORF">P691DRAFT_779350</name>
</gene>
<feature type="compositionally biased region" description="Low complexity" evidence="5">
    <location>
        <begin position="307"/>
        <end position="320"/>
    </location>
</feature>
<dbReference type="EMBL" id="MU151610">
    <property type="protein sequence ID" value="KAF9442553.1"/>
    <property type="molecule type" value="Genomic_DNA"/>
</dbReference>
<dbReference type="FunFam" id="3.40.50.300:FF:000957">
    <property type="entry name" value="ATP-dependent RNA helicase SUV3L, mitochondrial"/>
    <property type="match status" value="1"/>
</dbReference>
<dbReference type="InterPro" id="IPR001650">
    <property type="entry name" value="Helicase_C-like"/>
</dbReference>
<keyword evidence="2" id="KW-0378">Hydrolase</keyword>
<dbReference type="InterPro" id="IPR050699">
    <property type="entry name" value="RNA-DNA_Helicase"/>
</dbReference>
<dbReference type="InterPro" id="IPR027417">
    <property type="entry name" value="P-loop_NTPase"/>
</dbReference>
<keyword evidence="8" id="KW-1185">Reference proteome</keyword>
<evidence type="ECO:0000256" key="2">
    <source>
        <dbReference type="ARBA" id="ARBA00022801"/>
    </source>
</evidence>
<dbReference type="Gene3D" id="3.40.50.300">
    <property type="entry name" value="P-loop containing nucleotide triphosphate hydrolases"/>
    <property type="match status" value="3"/>
</dbReference>
<keyword evidence="1" id="KW-0547">Nucleotide-binding</keyword>
<dbReference type="InterPro" id="IPR022192">
    <property type="entry name" value="SUV3_C"/>
</dbReference>
<evidence type="ECO:0000313" key="8">
    <source>
        <dbReference type="Proteomes" id="UP000807342"/>
    </source>
</evidence>
<dbReference type="PANTHER" id="PTHR12131">
    <property type="entry name" value="ATP-DEPENDENT RNA AND DNA HELICASE"/>
    <property type="match status" value="1"/>
</dbReference>
<evidence type="ECO:0000256" key="3">
    <source>
        <dbReference type="ARBA" id="ARBA00022806"/>
    </source>
</evidence>
<keyword evidence="3" id="KW-0347">Helicase</keyword>
<dbReference type="PANTHER" id="PTHR12131:SF1">
    <property type="entry name" value="ATP-DEPENDENT RNA HELICASE SUPV3L1, MITOCHONDRIAL-RELATED"/>
    <property type="match status" value="1"/>
</dbReference>
<dbReference type="Proteomes" id="UP000807342">
    <property type="component" value="Unassembled WGS sequence"/>
</dbReference>
<dbReference type="GO" id="GO:0000965">
    <property type="term" value="P:mitochondrial RNA 3'-end processing"/>
    <property type="evidence" value="ECO:0007669"/>
    <property type="project" value="TreeGrafter"/>
</dbReference>
<name>A0A9P6BYL1_9AGAR</name>
<feature type="region of interest" description="Disordered" evidence="5">
    <location>
        <begin position="62"/>
        <end position="88"/>
    </location>
</feature>
<feature type="region of interest" description="Disordered" evidence="5">
    <location>
        <begin position="286"/>
        <end position="338"/>
    </location>
</feature>
<dbReference type="SMART" id="SM00490">
    <property type="entry name" value="HELICc"/>
    <property type="match status" value="1"/>
</dbReference>